<evidence type="ECO:0000313" key="3">
    <source>
        <dbReference type="Proteomes" id="UP001275436"/>
    </source>
</evidence>
<keyword evidence="1" id="KW-1133">Transmembrane helix</keyword>
<keyword evidence="3" id="KW-1185">Reference proteome</keyword>
<organism evidence="2 3">
    <name type="scientific">Oceanobacillus kimchii</name>
    <dbReference type="NCBI Taxonomy" id="746691"/>
    <lineage>
        <taxon>Bacteria</taxon>
        <taxon>Bacillati</taxon>
        <taxon>Bacillota</taxon>
        <taxon>Bacilli</taxon>
        <taxon>Bacillales</taxon>
        <taxon>Bacillaceae</taxon>
        <taxon>Oceanobacillus</taxon>
    </lineage>
</organism>
<proteinExistence type="predicted"/>
<evidence type="ECO:0000256" key="1">
    <source>
        <dbReference type="SAM" id="Phobius"/>
    </source>
</evidence>
<dbReference type="Proteomes" id="UP001275436">
    <property type="component" value="Unassembled WGS sequence"/>
</dbReference>
<feature type="transmembrane region" description="Helical" evidence="1">
    <location>
        <begin position="93"/>
        <end position="113"/>
    </location>
</feature>
<feature type="transmembrane region" description="Helical" evidence="1">
    <location>
        <begin position="66"/>
        <end position="87"/>
    </location>
</feature>
<accession>A0ABQ5TIC4</accession>
<name>A0ABQ5TIC4_9BACI</name>
<keyword evidence="1" id="KW-0812">Transmembrane</keyword>
<comment type="caution">
    <text evidence="2">The sequence shown here is derived from an EMBL/GenBank/DDBJ whole genome shotgun (WGS) entry which is preliminary data.</text>
</comment>
<sequence>MNELAAYLTNVVSTDALKNASSSLIEKAGKVAEFGKAAGPAFGTIGFGYGMYTDTINNDKSVGEAYAHNMASIITGVGVTAIGTIVFSNPVGWGAVALVAAGVGATMTFEFLYEHNIAGIQDGLDWAGQKFDEGWEIVTNWAGEVGQSLNNSWNLFNPFSTI</sequence>
<dbReference type="EMBL" id="BSKO01000001">
    <property type="protein sequence ID" value="GLO65775.1"/>
    <property type="molecule type" value="Genomic_DNA"/>
</dbReference>
<protein>
    <submittedName>
        <fullName evidence="2">Uncharacterized protein</fullName>
    </submittedName>
</protein>
<reference evidence="2 3" key="1">
    <citation type="submission" date="2023-02" db="EMBL/GenBank/DDBJ databases">
        <title>Oceanobacillus kimchii IFOP_LL358 isolated form Alexandrium catenella lab strain.</title>
        <authorList>
            <person name="Gajardo G."/>
            <person name="Ueki S."/>
            <person name="Maruyama F."/>
        </authorList>
    </citation>
    <scope>NUCLEOTIDE SEQUENCE [LARGE SCALE GENOMIC DNA]</scope>
    <source>
        <strain evidence="2 3">IFOP_LL358</strain>
    </source>
</reference>
<evidence type="ECO:0000313" key="2">
    <source>
        <dbReference type="EMBL" id="GLO65775.1"/>
    </source>
</evidence>
<keyword evidence="1" id="KW-0472">Membrane</keyword>
<dbReference type="RefSeq" id="WP_317957929.1">
    <property type="nucleotide sequence ID" value="NZ_BSKO01000001.1"/>
</dbReference>
<gene>
    <name evidence="2" type="ORF">MACH08_15590</name>
</gene>